<dbReference type="Pfam" id="PF05630">
    <property type="entry name" value="NPP1"/>
    <property type="match status" value="1"/>
</dbReference>
<evidence type="ECO:0000313" key="7">
    <source>
        <dbReference type="Proteomes" id="UP000198211"/>
    </source>
</evidence>
<evidence type="ECO:0000256" key="5">
    <source>
        <dbReference type="SAM" id="SignalP"/>
    </source>
</evidence>
<keyword evidence="3" id="KW-0964">Secreted</keyword>
<reference evidence="7" key="1">
    <citation type="submission" date="2017-03" db="EMBL/GenBank/DDBJ databases">
        <title>Phytopthora megakarya and P. palmivora, two closely related causual agents of cacao black pod achieved similar genome size and gene model numbers by different mechanisms.</title>
        <authorList>
            <person name="Ali S."/>
            <person name="Shao J."/>
            <person name="Larry D.J."/>
            <person name="Kronmiller B."/>
            <person name="Shen D."/>
            <person name="Strem M.D."/>
            <person name="Melnick R.L."/>
            <person name="Guiltinan M.J."/>
            <person name="Tyler B.M."/>
            <person name="Meinhardt L.W."/>
            <person name="Bailey B.A."/>
        </authorList>
    </citation>
    <scope>NUCLEOTIDE SEQUENCE [LARGE SCALE GENOMIC DNA]</scope>
    <source>
        <strain evidence="7">zdho120</strain>
    </source>
</reference>
<dbReference type="InterPro" id="IPR008701">
    <property type="entry name" value="NPP1"/>
</dbReference>
<name>A0A225UQ63_9STRA</name>
<dbReference type="PIRSF" id="PIRSF029958">
    <property type="entry name" value="Necrosis-inducing_protein"/>
    <property type="match status" value="1"/>
</dbReference>
<evidence type="ECO:0000256" key="4">
    <source>
        <dbReference type="ARBA" id="ARBA00023026"/>
    </source>
</evidence>
<keyword evidence="4" id="KW-0843">Virulence</keyword>
<accession>A0A225UQ63</accession>
<evidence type="ECO:0000256" key="3">
    <source>
        <dbReference type="ARBA" id="ARBA00022525"/>
    </source>
</evidence>
<proteinExistence type="inferred from homology"/>
<dbReference type="EMBL" id="NBNE01013429">
    <property type="protein sequence ID" value="OWY95091.1"/>
    <property type="molecule type" value="Genomic_DNA"/>
</dbReference>
<keyword evidence="7" id="KW-1185">Reference proteome</keyword>
<keyword evidence="5" id="KW-0732">Signal</keyword>
<evidence type="ECO:0000256" key="1">
    <source>
        <dbReference type="ARBA" id="ARBA00004613"/>
    </source>
</evidence>
<evidence type="ECO:0000313" key="6">
    <source>
        <dbReference type="EMBL" id="OWY95091.1"/>
    </source>
</evidence>
<comment type="similarity">
    <text evidence="2">Belongs to the Necrosis inducing protein (NPP1) family.</text>
</comment>
<gene>
    <name evidence="6" type="ORF">PHMEG_00034997</name>
</gene>
<dbReference type="Proteomes" id="UP000198211">
    <property type="component" value="Unassembled WGS sequence"/>
</dbReference>
<dbReference type="PANTHER" id="PTHR33657:SF8">
    <property type="entry name" value="DOMAIN PROTEIN, PUTATIVE (AFU_ORTHOLOGUE AFUA_5G00600)-RELATED"/>
    <property type="match status" value="1"/>
</dbReference>
<sequence length="256" mass="28067">MNLPAVVVLYCALFYSVCSGTINHDQVQPIAQPEPVTISEKAAVKYKPQLFIEAGCASFPAVNAAGEITGGLKGTKGTDRCENAPLGSQVYGRSSWYQDRWAMVYAWYFPKNFGGGQAKKRHDWASMVLWIDNPAVETPKILGASLSQQTLDAPKVGFLSLGERKKESYQKMIQLPPMAFVGGSNISTRVSHAYPDKFGWIASVFSNQDGTYHDLIMWEQLTDAARGALNSADFGEAKVPFNDNNFDATLGEAWPL</sequence>
<dbReference type="GO" id="GO:0005576">
    <property type="term" value="C:extracellular region"/>
    <property type="evidence" value="ECO:0007669"/>
    <property type="project" value="UniProtKB-SubCell"/>
</dbReference>
<evidence type="ECO:0000256" key="2">
    <source>
        <dbReference type="ARBA" id="ARBA00009520"/>
    </source>
</evidence>
<dbReference type="STRING" id="4795.A0A225UQ63"/>
<feature type="signal peptide" evidence="5">
    <location>
        <begin position="1"/>
        <end position="19"/>
    </location>
</feature>
<organism evidence="6 7">
    <name type="scientific">Phytophthora megakarya</name>
    <dbReference type="NCBI Taxonomy" id="4795"/>
    <lineage>
        <taxon>Eukaryota</taxon>
        <taxon>Sar</taxon>
        <taxon>Stramenopiles</taxon>
        <taxon>Oomycota</taxon>
        <taxon>Peronosporomycetes</taxon>
        <taxon>Peronosporales</taxon>
        <taxon>Peronosporaceae</taxon>
        <taxon>Phytophthora</taxon>
    </lineage>
</organism>
<comment type="caution">
    <text evidence="6">The sequence shown here is derived from an EMBL/GenBank/DDBJ whole genome shotgun (WGS) entry which is preliminary data.</text>
</comment>
<feature type="chain" id="PRO_5012985509" evidence="5">
    <location>
        <begin position="20"/>
        <end position="256"/>
    </location>
</feature>
<dbReference type="PANTHER" id="PTHR33657">
    <property type="entry name" value="DOMAIN PROTEIN, PUTATIVE (AFU_ORTHOLOGUE AFUA_5G00600)-RELATED"/>
    <property type="match status" value="1"/>
</dbReference>
<dbReference type="AlphaFoldDB" id="A0A225UQ63"/>
<dbReference type="OrthoDB" id="147163at2759"/>
<comment type="subcellular location">
    <subcellularLocation>
        <location evidence="1">Secreted</location>
    </subcellularLocation>
</comment>
<protein>
    <submittedName>
        <fullName evidence="6">Necrosis inducing protein NPP1</fullName>
    </submittedName>
</protein>